<evidence type="ECO:0000313" key="1">
    <source>
        <dbReference type="EMBL" id="GME73909.1"/>
    </source>
</evidence>
<dbReference type="Proteomes" id="UP001165064">
    <property type="component" value="Unassembled WGS sequence"/>
</dbReference>
<name>A0ACB5SWP9_AMBMO</name>
<keyword evidence="2" id="KW-1185">Reference proteome</keyword>
<comment type="caution">
    <text evidence="1">The sequence shown here is derived from an EMBL/GenBank/DDBJ whole genome shotgun (WGS) entry which is preliminary data.</text>
</comment>
<accession>A0ACB5SWP9</accession>
<reference evidence="1" key="1">
    <citation type="submission" date="2023-04" db="EMBL/GenBank/DDBJ databases">
        <title>Ambrosiozyma monospora NBRC 10751.</title>
        <authorList>
            <person name="Ichikawa N."/>
            <person name="Sato H."/>
            <person name="Tonouchi N."/>
        </authorList>
    </citation>
    <scope>NUCLEOTIDE SEQUENCE</scope>
    <source>
        <strain evidence="1">NBRC 10751</strain>
    </source>
</reference>
<sequence>MAKIHQDFKRERAPPDKESGFWIQGPSMARFKNSGFSEIGIHDRENEKLVHSHQSQFCRSSRLTQSSPYPILGPWVPYEFDERSLRTHVLVSKSDKLQQSIPFPCLGKEISIPIQHVYKYPECSIGCFIQTYSNSKKA</sequence>
<gene>
    <name evidence="1" type="ORF">Amon02_000157400</name>
</gene>
<proteinExistence type="predicted"/>
<dbReference type="EMBL" id="BSXS01000789">
    <property type="protein sequence ID" value="GME73909.1"/>
    <property type="molecule type" value="Genomic_DNA"/>
</dbReference>
<evidence type="ECO:0000313" key="2">
    <source>
        <dbReference type="Proteomes" id="UP001165064"/>
    </source>
</evidence>
<protein>
    <submittedName>
        <fullName evidence="1">Unnamed protein product</fullName>
    </submittedName>
</protein>
<organism evidence="1 2">
    <name type="scientific">Ambrosiozyma monospora</name>
    <name type="common">Yeast</name>
    <name type="synonym">Endomycopsis monosporus</name>
    <dbReference type="NCBI Taxonomy" id="43982"/>
    <lineage>
        <taxon>Eukaryota</taxon>
        <taxon>Fungi</taxon>
        <taxon>Dikarya</taxon>
        <taxon>Ascomycota</taxon>
        <taxon>Saccharomycotina</taxon>
        <taxon>Pichiomycetes</taxon>
        <taxon>Pichiales</taxon>
        <taxon>Pichiaceae</taxon>
        <taxon>Ambrosiozyma</taxon>
    </lineage>
</organism>